<reference evidence="1 2" key="1">
    <citation type="submission" date="2018-11" db="EMBL/GenBank/DDBJ databases">
        <authorList>
            <consortium name="Pathogen Informatics"/>
        </authorList>
    </citation>
    <scope>NUCLEOTIDE SEQUENCE [LARGE SCALE GENOMIC DNA]</scope>
</reference>
<protein>
    <recommendedName>
        <fullName evidence="3">Kelch repeat protein</fullName>
    </recommendedName>
</protein>
<name>A0A3P7LCH5_STRVU</name>
<keyword evidence="2" id="KW-1185">Reference proteome</keyword>
<proteinExistence type="predicted"/>
<evidence type="ECO:0008006" key="3">
    <source>
        <dbReference type="Google" id="ProtNLM"/>
    </source>
</evidence>
<gene>
    <name evidence="1" type="ORF">SVUK_LOCUS11980</name>
</gene>
<accession>A0A3P7LCH5</accession>
<sequence>MKKTIVEKIKLGKHQNQIDTIFLKVEEVKDFWLVPVPLTPSLFPFKTEPRCCHNLPHKFIGIALGEYLTRVEIYDPLRKSWSSCVTSLPTQGSRLAVAAYENKVGAHMANLGGYVYSK</sequence>
<dbReference type="AlphaFoldDB" id="A0A3P7LCH5"/>
<dbReference type="SUPFAM" id="SSF117281">
    <property type="entry name" value="Kelch motif"/>
    <property type="match status" value="1"/>
</dbReference>
<dbReference type="InterPro" id="IPR015915">
    <property type="entry name" value="Kelch-typ_b-propeller"/>
</dbReference>
<organism evidence="1 2">
    <name type="scientific">Strongylus vulgaris</name>
    <name type="common">Blood worm</name>
    <dbReference type="NCBI Taxonomy" id="40348"/>
    <lineage>
        <taxon>Eukaryota</taxon>
        <taxon>Metazoa</taxon>
        <taxon>Ecdysozoa</taxon>
        <taxon>Nematoda</taxon>
        <taxon>Chromadorea</taxon>
        <taxon>Rhabditida</taxon>
        <taxon>Rhabditina</taxon>
        <taxon>Rhabditomorpha</taxon>
        <taxon>Strongyloidea</taxon>
        <taxon>Strongylidae</taxon>
        <taxon>Strongylus</taxon>
    </lineage>
</organism>
<evidence type="ECO:0000313" key="1">
    <source>
        <dbReference type="EMBL" id="VDM76982.1"/>
    </source>
</evidence>
<dbReference type="Proteomes" id="UP000270094">
    <property type="component" value="Unassembled WGS sequence"/>
</dbReference>
<dbReference type="EMBL" id="UYYB01098153">
    <property type="protein sequence ID" value="VDM76982.1"/>
    <property type="molecule type" value="Genomic_DNA"/>
</dbReference>
<evidence type="ECO:0000313" key="2">
    <source>
        <dbReference type="Proteomes" id="UP000270094"/>
    </source>
</evidence>